<accession>A0A8B7TMT3</accession>
<dbReference type="AlphaFoldDB" id="A0A8B7TMT3"/>
<dbReference type="RefSeq" id="XP_020008868.1">
    <property type="nucleotide sequence ID" value="XM_020153279.1"/>
</dbReference>
<dbReference type="InterPro" id="IPR013219">
    <property type="entry name" value="Ribosomal_mS33"/>
</dbReference>
<name>A0A8B7TMT3_CASCN</name>
<organism evidence="2">
    <name type="scientific">Castor canadensis</name>
    <name type="common">American beaver</name>
    <dbReference type="NCBI Taxonomy" id="51338"/>
    <lineage>
        <taxon>Eukaryota</taxon>
        <taxon>Metazoa</taxon>
        <taxon>Chordata</taxon>
        <taxon>Craniata</taxon>
        <taxon>Vertebrata</taxon>
        <taxon>Euteleostomi</taxon>
        <taxon>Mammalia</taxon>
        <taxon>Eutheria</taxon>
        <taxon>Euarchontoglires</taxon>
        <taxon>Glires</taxon>
        <taxon>Rodentia</taxon>
        <taxon>Castorimorpha</taxon>
        <taxon>Castoridae</taxon>
        <taxon>Castor</taxon>
    </lineage>
</organism>
<sequence>MSSLLEYGLHMSRLSAHLFGEVARLTDSKSMKVVKVFSGQLLVKRKEPYHWYPNHNLDYLIL</sequence>
<reference evidence="2" key="1">
    <citation type="submission" date="2025-08" db="UniProtKB">
        <authorList>
            <consortium name="RefSeq"/>
        </authorList>
    </citation>
    <scope>IDENTIFICATION</scope>
    <source>
        <tissue evidence="2">Leukocyte</tissue>
    </source>
</reference>
<keyword evidence="1" id="KW-1185">Reference proteome</keyword>
<dbReference type="GeneID" id="109677146"/>
<dbReference type="Proteomes" id="UP001732720">
    <property type="component" value="Chromosome 2"/>
</dbReference>
<dbReference type="KEGG" id="ccan:109677146"/>
<evidence type="ECO:0000313" key="2">
    <source>
        <dbReference type="RefSeq" id="XP_020008868.1"/>
    </source>
</evidence>
<evidence type="ECO:0000313" key="1">
    <source>
        <dbReference type="Proteomes" id="UP001732720"/>
    </source>
</evidence>
<dbReference type="OrthoDB" id="5980584at2759"/>
<protein>
    <submittedName>
        <fullName evidence="2">28S ribosomal protein S33, mitochondrial-like</fullName>
    </submittedName>
</protein>
<proteinExistence type="predicted"/>
<dbReference type="Pfam" id="PF08293">
    <property type="entry name" value="MRP-S33"/>
    <property type="match status" value="1"/>
</dbReference>
<gene>
    <name evidence="2" type="primary">LOC109677146</name>
</gene>